<proteinExistence type="predicted"/>
<dbReference type="Proteomes" id="UP000500843">
    <property type="component" value="Chromosome 2"/>
</dbReference>
<reference evidence="1 2" key="1">
    <citation type="submission" date="2020-05" db="EMBL/GenBank/DDBJ databases">
        <title>FDA dAtabase for Regulatory Grade micrObial Sequences (FDA-ARGOS): Supporting development and validation of Infectious Disease Dx tests.</title>
        <authorList>
            <person name="Moreno J."/>
            <person name="Tallon L."/>
            <person name="Sadzewicz L."/>
            <person name="Zhao X."/>
            <person name="Vavikolanu K."/>
            <person name="Mehta A."/>
            <person name="Aluvathingal J."/>
            <person name="Nadendla S."/>
            <person name="Myers T."/>
            <person name="Yan Y."/>
            <person name="Sichtig H."/>
        </authorList>
    </citation>
    <scope>NUCLEOTIDE SEQUENCE [LARGE SCALE GENOMIC DNA]</scope>
    <source>
        <strain evidence="1 2">FDAARGOS_760</strain>
    </source>
</reference>
<evidence type="ECO:0000313" key="2">
    <source>
        <dbReference type="Proteomes" id="UP000500843"/>
    </source>
</evidence>
<dbReference type="AlphaFoldDB" id="A0A7D4KRR3"/>
<protein>
    <submittedName>
        <fullName evidence="1">SMI1/KNR4 family protein</fullName>
    </submittedName>
</protein>
<dbReference type="InterPro" id="IPR037883">
    <property type="entry name" value="Knr4/Smi1-like_sf"/>
</dbReference>
<gene>
    <name evidence="1" type="ORF">FIU21_06015</name>
</gene>
<dbReference type="Pfam" id="PF14567">
    <property type="entry name" value="SUKH_5"/>
    <property type="match status" value="1"/>
</dbReference>
<accession>A0A7D4KRR3</accession>
<dbReference type="Gene3D" id="3.40.1580.10">
    <property type="entry name" value="SMI1/KNR4-like"/>
    <property type="match status" value="1"/>
</dbReference>
<dbReference type="RefSeq" id="WP_004361598.1">
    <property type="nucleotide sequence ID" value="NZ_CP054011.1"/>
</dbReference>
<dbReference type="EMBL" id="CP054011">
    <property type="protein sequence ID" value="QKH88544.1"/>
    <property type="molecule type" value="Genomic_DNA"/>
</dbReference>
<evidence type="ECO:0000313" key="1">
    <source>
        <dbReference type="EMBL" id="QKH88544.1"/>
    </source>
</evidence>
<dbReference type="SUPFAM" id="SSF160631">
    <property type="entry name" value="SMI1/KNR4-like"/>
    <property type="match status" value="1"/>
</dbReference>
<organism evidence="1 2">
    <name type="scientific">Prevotella melaninogenica</name>
    <dbReference type="NCBI Taxonomy" id="28132"/>
    <lineage>
        <taxon>Bacteria</taxon>
        <taxon>Pseudomonadati</taxon>
        <taxon>Bacteroidota</taxon>
        <taxon>Bacteroidia</taxon>
        <taxon>Bacteroidales</taxon>
        <taxon>Prevotellaceae</taxon>
        <taxon>Prevotella</taxon>
    </lineage>
</organism>
<sequence>MNITKLINSFPRKRATGGVSEDKIVSAENVLGLHFAQEYREVLANYGSLFLKGEEIFGIDVVDITLKAKEKNPDFPKDMYVISNTYIDGILLVQDTTGVIYTYQPLHGIQKVATSLSVYISLLLKK</sequence>
<name>A0A7D4KRR3_9BACT</name>